<feature type="domain" description="Glycosyltransferase 2-like" evidence="2">
    <location>
        <begin position="322"/>
        <end position="466"/>
    </location>
</feature>
<dbReference type="OrthoDB" id="5819478at2759"/>
<evidence type="ECO:0000256" key="1">
    <source>
        <dbReference type="SAM" id="Phobius"/>
    </source>
</evidence>
<reference evidence="3" key="1">
    <citation type="submission" date="2022-11" db="EMBL/GenBank/DDBJ databases">
        <authorList>
            <person name="Petersen C."/>
        </authorList>
    </citation>
    <scope>NUCLEOTIDE SEQUENCE</scope>
    <source>
        <strain evidence="3">IBT 34128</strain>
    </source>
</reference>
<dbReference type="InterPro" id="IPR001173">
    <property type="entry name" value="Glyco_trans_2-like"/>
</dbReference>
<dbReference type="Proteomes" id="UP001141434">
    <property type="component" value="Unassembled WGS sequence"/>
</dbReference>
<sequence length="571" mass="65097">MLGWLSRCLPGFSIIALILMLVLAFSDVLNSPQWRSLLPPSPKKSPSNSIRAELSAPQQVFVFYVVFVHIHMFAFTVRLAWSIFRVTKETRAAIQRRVWQTPEASPTLDHGEFLDSSPCSSSQSLPDPSIVKINGITVQEICDPELIHAIILPNYGEDLHTLETTLRVLASHPRAHSQYEVYLAMEQKEDAAADKAARLVSAFEKSFLRVRTTFHPSGIPGEIAGKSSNVAFAARRIVQIHRTELQTESCNVMVTVMDADTHLSRDYFTEIRRLHYLHITEGDRSIYCCPIIFDRNSHESPILVRCADLLWGVFLATVSGRESWGWDSDPTAIGEDMHMLLKCYFETAGNVISRVVYIPASQCNVSSDRGRGWRRTLDTCSARYRQALRHMWGALDSGFAARRTVGYLRFHQRCLFLRPRHFALLHLLWEAHFMPSHLTILMVFSVIYTLWTPVTTMHPALAWAFSFTNLLRTLGFLGMNVCLVLYERWHTLCLNSRMQDMREANLSDTGCAQRVWYQPQYLLDRICFPIAGTIFGAVPTLHAVFSHFWTDRLVYRVSKKPNFSLEALGVV</sequence>
<keyword evidence="1" id="KW-0812">Transmembrane</keyword>
<name>A0A9W9KFB9_9EURO</name>
<gene>
    <name evidence="3" type="ORF">NUU61_001717</name>
</gene>
<feature type="transmembrane region" description="Helical" evidence="1">
    <location>
        <begin position="427"/>
        <end position="451"/>
    </location>
</feature>
<dbReference type="PANTHER" id="PTHR36851">
    <property type="entry name" value="UNNAMED PRODUCT"/>
    <property type="match status" value="1"/>
</dbReference>
<keyword evidence="1" id="KW-1133">Transmembrane helix</keyword>
<dbReference type="PANTHER" id="PTHR36851:SF1">
    <property type="entry name" value="GLYCO_TRANS_2-LIKE DOMAIN-CONTAINING PROTEIN"/>
    <property type="match status" value="1"/>
</dbReference>
<keyword evidence="1" id="KW-0472">Membrane</keyword>
<feature type="transmembrane region" description="Helical" evidence="1">
    <location>
        <begin position="61"/>
        <end position="81"/>
    </location>
</feature>
<feature type="transmembrane region" description="Helical" evidence="1">
    <location>
        <begin position="463"/>
        <end position="486"/>
    </location>
</feature>
<dbReference type="SUPFAM" id="SSF53448">
    <property type="entry name" value="Nucleotide-diphospho-sugar transferases"/>
    <property type="match status" value="1"/>
</dbReference>
<dbReference type="GeneID" id="81391467"/>
<comment type="caution">
    <text evidence="3">The sequence shown here is derived from an EMBL/GenBank/DDBJ whole genome shotgun (WGS) entry which is preliminary data.</text>
</comment>
<proteinExistence type="predicted"/>
<evidence type="ECO:0000259" key="2">
    <source>
        <dbReference type="Pfam" id="PF13632"/>
    </source>
</evidence>
<dbReference type="RefSeq" id="XP_056513366.1">
    <property type="nucleotide sequence ID" value="XM_056652299.1"/>
</dbReference>
<dbReference type="AlphaFoldDB" id="A0A9W9KFB9"/>
<accession>A0A9W9KFB9</accession>
<keyword evidence="4" id="KW-1185">Reference proteome</keyword>
<dbReference type="EMBL" id="JAPMSZ010000004">
    <property type="protein sequence ID" value="KAJ5104370.1"/>
    <property type="molecule type" value="Genomic_DNA"/>
</dbReference>
<evidence type="ECO:0000313" key="3">
    <source>
        <dbReference type="EMBL" id="KAJ5104370.1"/>
    </source>
</evidence>
<reference evidence="3" key="2">
    <citation type="journal article" date="2023" name="IMA Fungus">
        <title>Comparative genomic study of the Penicillium genus elucidates a diverse pangenome and 15 lateral gene transfer events.</title>
        <authorList>
            <person name="Petersen C."/>
            <person name="Sorensen T."/>
            <person name="Nielsen M.R."/>
            <person name="Sondergaard T.E."/>
            <person name="Sorensen J.L."/>
            <person name="Fitzpatrick D.A."/>
            <person name="Frisvad J.C."/>
            <person name="Nielsen K.L."/>
        </authorList>
    </citation>
    <scope>NUCLEOTIDE SEQUENCE</scope>
    <source>
        <strain evidence="3">IBT 34128</strain>
    </source>
</reference>
<dbReference type="Pfam" id="PF13632">
    <property type="entry name" value="Glyco_trans_2_3"/>
    <property type="match status" value="1"/>
</dbReference>
<dbReference type="InterPro" id="IPR029044">
    <property type="entry name" value="Nucleotide-diphossugar_trans"/>
</dbReference>
<evidence type="ECO:0000313" key="4">
    <source>
        <dbReference type="Proteomes" id="UP001141434"/>
    </source>
</evidence>
<protein>
    <recommendedName>
        <fullName evidence="2">Glycosyltransferase 2-like domain-containing protein</fullName>
    </recommendedName>
</protein>
<organism evidence="3 4">
    <name type="scientific">Penicillium alfredii</name>
    <dbReference type="NCBI Taxonomy" id="1506179"/>
    <lineage>
        <taxon>Eukaryota</taxon>
        <taxon>Fungi</taxon>
        <taxon>Dikarya</taxon>
        <taxon>Ascomycota</taxon>
        <taxon>Pezizomycotina</taxon>
        <taxon>Eurotiomycetes</taxon>
        <taxon>Eurotiomycetidae</taxon>
        <taxon>Eurotiales</taxon>
        <taxon>Aspergillaceae</taxon>
        <taxon>Penicillium</taxon>
    </lineage>
</organism>